<organism evidence="11 12">
    <name type="scientific">Sulfitobacter guttiformis</name>
    <dbReference type="NCBI Taxonomy" id="74349"/>
    <lineage>
        <taxon>Bacteria</taxon>
        <taxon>Pseudomonadati</taxon>
        <taxon>Pseudomonadota</taxon>
        <taxon>Alphaproteobacteria</taxon>
        <taxon>Rhodobacterales</taxon>
        <taxon>Roseobacteraceae</taxon>
        <taxon>Sulfitobacter</taxon>
    </lineage>
</organism>
<dbReference type="STRING" id="1443111.Z949_255"/>
<name>A0A420DTD2_9RHOB</name>
<evidence type="ECO:0000256" key="1">
    <source>
        <dbReference type="ARBA" id="ARBA00001033"/>
    </source>
</evidence>
<keyword evidence="8 9" id="KW-0460">Magnesium</keyword>
<gene>
    <name evidence="11" type="ORF">C8N30_2192</name>
</gene>
<dbReference type="PROSITE" id="PS00630">
    <property type="entry name" value="IMP_2"/>
    <property type="match status" value="1"/>
</dbReference>
<dbReference type="Pfam" id="PF00459">
    <property type="entry name" value="Inositol_P"/>
    <property type="match status" value="1"/>
</dbReference>
<dbReference type="InterPro" id="IPR000760">
    <property type="entry name" value="Inositol_monophosphatase-like"/>
</dbReference>
<dbReference type="PROSITE" id="PS00629">
    <property type="entry name" value="IMP_1"/>
    <property type="match status" value="1"/>
</dbReference>
<feature type="binding site" evidence="9">
    <location>
        <position position="224"/>
    </location>
    <ligand>
        <name>Mg(2+)</name>
        <dbReference type="ChEBI" id="CHEBI:18420"/>
        <label>1</label>
        <note>catalytic</note>
    </ligand>
</feature>
<dbReference type="InterPro" id="IPR022337">
    <property type="entry name" value="Inositol_monophosphatase_SuhB"/>
</dbReference>
<evidence type="ECO:0000256" key="3">
    <source>
        <dbReference type="ARBA" id="ARBA00009759"/>
    </source>
</evidence>
<dbReference type="InterPro" id="IPR020583">
    <property type="entry name" value="Inositol_monoP_metal-BS"/>
</dbReference>
<evidence type="ECO:0000313" key="11">
    <source>
        <dbReference type="EMBL" id="RKE97581.1"/>
    </source>
</evidence>
<evidence type="ECO:0000256" key="5">
    <source>
        <dbReference type="ARBA" id="ARBA00019784"/>
    </source>
</evidence>
<keyword evidence="7 10" id="KW-0378">Hydrolase</keyword>
<dbReference type="GO" id="GO:0046854">
    <property type="term" value="P:phosphatidylinositol phosphate biosynthetic process"/>
    <property type="evidence" value="ECO:0007669"/>
    <property type="project" value="InterPro"/>
</dbReference>
<feature type="binding site" evidence="9">
    <location>
        <position position="79"/>
    </location>
    <ligand>
        <name>Mg(2+)</name>
        <dbReference type="ChEBI" id="CHEBI:18420"/>
        <label>1</label>
        <note>catalytic</note>
    </ligand>
</feature>
<evidence type="ECO:0000256" key="4">
    <source>
        <dbReference type="ARBA" id="ARBA00013106"/>
    </source>
</evidence>
<proteinExistence type="inferred from homology"/>
<reference evidence="11 12" key="1">
    <citation type="submission" date="2018-09" db="EMBL/GenBank/DDBJ databases">
        <title>Genomic Encyclopedia of Archaeal and Bacterial Type Strains, Phase II (KMG-II): from individual species to whole genera.</title>
        <authorList>
            <person name="Goeker M."/>
        </authorList>
    </citation>
    <scope>NUCLEOTIDE SEQUENCE [LARGE SCALE GENOMIC DNA]</scope>
    <source>
        <strain evidence="11 12">DSM 11458</strain>
    </source>
</reference>
<dbReference type="Gene3D" id="3.30.540.10">
    <property type="entry name" value="Fructose-1,6-Bisphosphatase, subunit A, domain 1"/>
    <property type="match status" value="1"/>
</dbReference>
<dbReference type="InterPro" id="IPR020550">
    <property type="entry name" value="Inositol_monophosphatase_CS"/>
</dbReference>
<evidence type="ECO:0000256" key="10">
    <source>
        <dbReference type="RuleBase" id="RU364068"/>
    </source>
</evidence>
<dbReference type="GO" id="GO:0008934">
    <property type="term" value="F:inositol monophosphate 1-phosphatase activity"/>
    <property type="evidence" value="ECO:0007669"/>
    <property type="project" value="InterPro"/>
</dbReference>
<evidence type="ECO:0000313" key="12">
    <source>
        <dbReference type="Proteomes" id="UP000284407"/>
    </source>
</evidence>
<dbReference type="CDD" id="cd01639">
    <property type="entry name" value="IMPase"/>
    <property type="match status" value="1"/>
</dbReference>
<dbReference type="PANTHER" id="PTHR20854">
    <property type="entry name" value="INOSITOL MONOPHOSPHATASE"/>
    <property type="match status" value="1"/>
</dbReference>
<evidence type="ECO:0000256" key="9">
    <source>
        <dbReference type="PIRSR" id="PIRSR600760-2"/>
    </source>
</evidence>
<comment type="caution">
    <text evidence="11">The sequence shown here is derived from an EMBL/GenBank/DDBJ whole genome shotgun (WGS) entry which is preliminary data.</text>
</comment>
<evidence type="ECO:0000256" key="8">
    <source>
        <dbReference type="ARBA" id="ARBA00022842"/>
    </source>
</evidence>
<feature type="binding site" evidence="9">
    <location>
        <position position="97"/>
    </location>
    <ligand>
        <name>Mg(2+)</name>
        <dbReference type="ChEBI" id="CHEBI:18420"/>
        <label>1</label>
        <note>catalytic</note>
    </ligand>
</feature>
<evidence type="ECO:0000256" key="2">
    <source>
        <dbReference type="ARBA" id="ARBA00001946"/>
    </source>
</evidence>
<feature type="binding site" evidence="9">
    <location>
        <position position="98"/>
    </location>
    <ligand>
        <name>Mg(2+)</name>
        <dbReference type="ChEBI" id="CHEBI:18420"/>
        <label>1</label>
        <note>catalytic</note>
    </ligand>
</feature>
<dbReference type="GO" id="GO:0007165">
    <property type="term" value="P:signal transduction"/>
    <property type="evidence" value="ECO:0007669"/>
    <property type="project" value="TreeGrafter"/>
</dbReference>
<comment type="similarity">
    <text evidence="3 10">Belongs to the inositol monophosphatase superfamily.</text>
</comment>
<dbReference type="Proteomes" id="UP000284407">
    <property type="component" value="Unassembled WGS sequence"/>
</dbReference>
<dbReference type="InterPro" id="IPR033942">
    <property type="entry name" value="IMPase"/>
</dbReference>
<dbReference type="GO" id="GO:0046872">
    <property type="term" value="F:metal ion binding"/>
    <property type="evidence" value="ECO:0007669"/>
    <property type="project" value="UniProtKB-KW"/>
</dbReference>
<dbReference type="Gene3D" id="3.40.190.80">
    <property type="match status" value="1"/>
</dbReference>
<keyword evidence="12" id="KW-1185">Reference proteome</keyword>
<keyword evidence="6 9" id="KW-0479">Metal-binding</keyword>
<dbReference type="FunFam" id="3.30.540.10:FF:000003">
    <property type="entry name" value="Inositol-1-monophosphatase"/>
    <property type="match status" value="1"/>
</dbReference>
<dbReference type="PANTHER" id="PTHR20854:SF4">
    <property type="entry name" value="INOSITOL-1-MONOPHOSPHATASE-RELATED"/>
    <property type="match status" value="1"/>
</dbReference>
<comment type="catalytic activity">
    <reaction evidence="1 10">
        <text>a myo-inositol phosphate + H2O = myo-inositol + phosphate</text>
        <dbReference type="Rhea" id="RHEA:24056"/>
        <dbReference type="ChEBI" id="CHEBI:15377"/>
        <dbReference type="ChEBI" id="CHEBI:17268"/>
        <dbReference type="ChEBI" id="CHEBI:43474"/>
        <dbReference type="ChEBI" id="CHEBI:84139"/>
        <dbReference type="EC" id="3.1.3.25"/>
    </reaction>
</comment>
<protein>
    <recommendedName>
        <fullName evidence="5 10">Inositol-1-monophosphatase</fullName>
        <ecNumber evidence="4 10">3.1.3.25</ecNumber>
    </recommendedName>
</protein>
<sequence>MRGQVSELLPDTASQTLQLMADVALRAGDVLLDYRTRRQTLRTEQKTAGDFVTDADRAAEALISAALGAAYPTYGWLGEEGGARGAQDGLRWVVDPLDGTTNYLKGLPHWAISIALYKGEEALCALVYDPAKAEMFVAERGHGAYLNGVAMQVSNSVPLDEALFATGVPAGGRITHLPDCLDDLERLMPQTAGIRRWGAAALDLAYVAAGRLEGYWERNLGAWDVAAGTLLVQEAGGVVTPLWSGRSVLSSGSFIATNAELAPALSGFIGTRE</sequence>
<evidence type="ECO:0000256" key="6">
    <source>
        <dbReference type="ARBA" id="ARBA00022723"/>
    </source>
</evidence>
<feature type="binding site" evidence="9">
    <location>
        <position position="95"/>
    </location>
    <ligand>
        <name>Mg(2+)</name>
        <dbReference type="ChEBI" id="CHEBI:18420"/>
        <label>1</label>
        <note>catalytic</note>
    </ligand>
</feature>
<dbReference type="EC" id="3.1.3.25" evidence="4 10"/>
<dbReference type="GO" id="GO:0006020">
    <property type="term" value="P:inositol metabolic process"/>
    <property type="evidence" value="ECO:0007669"/>
    <property type="project" value="TreeGrafter"/>
</dbReference>
<dbReference type="AlphaFoldDB" id="A0A420DTD2"/>
<dbReference type="EMBL" id="RAQK01000001">
    <property type="protein sequence ID" value="RKE97581.1"/>
    <property type="molecule type" value="Genomic_DNA"/>
</dbReference>
<accession>A0A420DTD2</accession>
<dbReference type="SUPFAM" id="SSF56655">
    <property type="entry name" value="Carbohydrate phosphatase"/>
    <property type="match status" value="1"/>
</dbReference>
<evidence type="ECO:0000256" key="7">
    <source>
        <dbReference type="ARBA" id="ARBA00022801"/>
    </source>
</evidence>
<dbReference type="PRINTS" id="PR01959">
    <property type="entry name" value="SBIMPHPHTASE"/>
</dbReference>
<dbReference type="PRINTS" id="PR00377">
    <property type="entry name" value="IMPHPHTASES"/>
</dbReference>
<comment type="cofactor">
    <cofactor evidence="2 9 10">
        <name>Mg(2+)</name>
        <dbReference type="ChEBI" id="CHEBI:18420"/>
    </cofactor>
</comment>